<accession>A0A1Q9C8V8</accession>
<evidence type="ECO:0000256" key="2">
    <source>
        <dbReference type="SAM" id="Phobius"/>
    </source>
</evidence>
<dbReference type="OrthoDB" id="448743at2759"/>
<evidence type="ECO:0000256" key="1">
    <source>
        <dbReference type="SAM" id="MobiDB-lite"/>
    </source>
</evidence>
<organism evidence="3 4">
    <name type="scientific">Symbiodinium microadriaticum</name>
    <name type="common">Dinoflagellate</name>
    <name type="synonym">Zooxanthella microadriatica</name>
    <dbReference type="NCBI Taxonomy" id="2951"/>
    <lineage>
        <taxon>Eukaryota</taxon>
        <taxon>Sar</taxon>
        <taxon>Alveolata</taxon>
        <taxon>Dinophyceae</taxon>
        <taxon>Suessiales</taxon>
        <taxon>Symbiodiniaceae</taxon>
        <taxon>Symbiodinium</taxon>
    </lineage>
</organism>
<keyword evidence="4" id="KW-1185">Reference proteome</keyword>
<proteinExistence type="predicted"/>
<evidence type="ECO:0000313" key="3">
    <source>
        <dbReference type="EMBL" id="OLP79383.1"/>
    </source>
</evidence>
<keyword evidence="2" id="KW-1133">Transmembrane helix</keyword>
<dbReference type="InterPro" id="IPR029033">
    <property type="entry name" value="His_PPase_superfam"/>
</dbReference>
<dbReference type="Proteomes" id="UP000186817">
    <property type="component" value="Unassembled WGS sequence"/>
</dbReference>
<feature type="transmembrane region" description="Helical" evidence="2">
    <location>
        <begin position="1090"/>
        <end position="1116"/>
    </location>
</feature>
<protein>
    <submittedName>
        <fullName evidence="3">Uncharacterized protein</fullName>
    </submittedName>
</protein>
<feature type="region of interest" description="Disordered" evidence="1">
    <location>
        <begin position="481"/>
        <end position="542"/>
    </location>
</feature>
<dbReference type="InterPro" id="IPR013078">
    <property type="entry name" value="His_Pase_superF_clade-1"/>
</dbReference>
<name>A0A1Q9C8V8_SYMMI</name>
<reference evidence="3 4" key="1">
    <citation type="submission" date="2016-02" db="EMBL/GenBank/DDBJ databases">
        <title>Genome analysis of coral dinoflagellate symbionts highlights evolutionary adaptations to a symbiotic lifestyle.</title>
        <authorList>
            <person name="Aranda M."/>
            <person name="Li Y."/>
            <person name="Liew Y.J."/>
            <person name="Baumgarten S."/>
            <person name="Simakov O."/>
            <person name="Wilson M."/>
            <person name="Piel J."/>
            <person name="Ashoor H."/>
            <person name="Bougouffa S."/>
            <person name="Bajic V.B."/>
            <person name="Ryu T."/>
            <person name="Ravasi T."/>
            <person name="Bayer T."/>
            <person name="Micklem G."/>
            <person name="Kim H."/>
            <person name="Bhak J."/>
            <person name="Lajeunesse T.C."/>
            <person name="Voolstra C.R."/>
        </authorList>
    </citation>
    <scope>NUCLEOTIDE SEQUENCE [LARGE SCALE GENOMIC DNA]</scope>
    <source>
        <strain evidence="3 4">CCMP2467</strain>
    </source>
</reference>
<keyword evidence="2" id="KW-0472">Membrane</keyword>
<dbReference type="EMBL" id="LSRX01001491">
    <property type="protein sequence ID" value="OLP79383.1"/>
    <property type="molecule type" value="Genomic_DNA"/>
</dbReference>
<sequence>MASSSTATPATNLATRYARLSDGAIQVSLEEARVMPLTQLGQVTVSFGTKVRGRTYEDVAQSETSWVKWCLEHLADSTKHSHRLFIIYMERFVSQSEELEADLMMNPVTGDHEPQPSRSKPTPKSKAGAKPATVSEDDRWDMVATRSAVQHVEGQVNVLSDRMTHLEGMLQQVLHHLQTSPENSVARDSAYREDPNDSQSTDYGSNRTLMVAFALQVLNYFQGLSTKTYVTTAAWQRGRLERHGDILKDMLSRLDLESPIINDVIFDQVLQQAVLAKNSLVRHSGFSPEQIVFGKSLRLPGSNVSDEDSTAHALAEGADLESEAFRQKLDIRCKARRAFLEADNSQAIRRATLRRSNPVRGPFEAGMWVLYWVKKSSPNRLAAGRWHGPAKVVCREGSSIVWLAHGTNIIRAAPENLRPASLREWQHLTDSSLGESSWKNVGGASSFIDVTGASDSSTPASVPVPTGSSGDTTVMVPTVLAPSPNLPAPQGPSEELGQPEQELTPQVSQEVAEVERESPLDTAAPSAPADVTGEMPAPPLGNEVSIKNLTKVLKSRWILTWKAPEEHTSMEPPSKRAKVTEPKRVFVVRHGEEAKAAVPPKVTSSLRVILFKSFMTEFQSRLQKIEHVEETKGLIEQEWLYKQGDELMWRYLARDATLQRDIQHPTLEPVSHATILQSVQTLLEHASDQGEHQLRGRYKDWCVSVDPKLGPALTQKGVKQAAKAKELIAKELASAEIEAPPLIVSSNLLRALQTALAVAPDGTEVLVQPLLRERYADSFDDPSDLDALRVWLLDNNADERVVLREYEEALLEVLCADPGADMNELHPLYLQRREGIPTFTCMTDRGLYSGGSFDTALKVPRPPAGWITQRVVLEVPQGIEDVRPETKPGWSAFRAPGAMVFESSDAGETALEFQLRLRAGCEFSNGSQALAHGAAPAQRGRGKQLCRGRLGYFAVDALDFSAAQRKGMIWLGRFVPAEEGLAKASDQKRVVGIEEDRTFDGSDYRRHDHTADHRYMNQGVFSYEYHQGNTRSSLFVESASSAGFFAPEPVENGSQDREPKAAASTSMVFGSPNPGDQKVQVHQWRKIQEAIGTLGLVMFIVLLGSVALAVAMAFWAKYG</sequence>
<feature type="region of interest" description="Disordered" evidence="1">
    <location>
        <begin position="1049"/>
        <end position="1074"/>
    </location>
</feature>
<dbReference type="AlphaFoldDB" id="A0A1Q9C8V8"/>
<dbReference type="SUPFAM" id="SSF53254">
    <property type="entry name" value="Phosphoglycerate mutase-like"/>
    <property type="match status" value="1"/>
</dbReference>
<feature type="region of interest" description="Disordered" evidence="1">
    <location>
        <begin position="179"/>
        <end position="203"/>
    </location>
</feature>
<comment type="caution">
    <text evidence="3">The sequence shown here is derived from an EMBL/GenBank/DDBJ whole genome shotgun (WGS) entry which is preliminary data.</text>
</comment>
<dbReference type="Gene3D" id="3.40.50.1240">
    <property type="entry name" value="Phosphoglycerate mutase-like"/>
    <property type="match status" value="1"/>
</dbReference>
<dbReference type="Pfam" id="PF00300">
    <property type="entry name" value="His_Phos_1"/>
    <property type="match status" value="1"/>
</dbReference>
<dbReference type="CDD" id="cd07067">
    <property type="entry name" value="HP_PGM_like"/>
    <property type="match status" value="1"/>
</dbReference>
<evidence type="ECO:0000313" key="4">
    <source>
        <dbReference type="Proteomes" id="UP000186817"/>
    </source>
</evidence>
<keyword evidence="2" id="KW-0812">Transmembrane</keyword>
<gene>
    <name evidence="3" type="ORF">AK812_SmicGene40332</name>
</gene>
<feature type="region of interest" description="Disordered" evidence="1">
    <location>
        <begin position="106"/>
        <end position="137"/>
    </location>
</feature>